<dbReference type="OrthoDB" id="3518559at2759"/>
<protein>
    <submittedName>
        <fullName evidence="2">Uncharacterized protein</fullName>
    </submittedName>
</protein>
<accession>A0A2J6TNY0</accession>
<name>A0A2J6TNY0_9HELO</name>
<dbReference type="Proteomes" id="UP000235371">
    <property type="component" value="Unassembled WGS sequence"/>
</dbReference>
<gene>
    <name evidence="2" type="ORF">K444DRAFT_625322</name>
</gene>
<evidence type="ECO:0000313" key="2">
    <source>
        <dbReference type="EMBL" id="PMD64658.1"/>
    </source>
</evidence>
<evidence type="ECO:0000256" key="1">
    <source>
        <dbReference type="SAM" id="Coils"/>
    </source>
</evidence>
<dbReference type="AlphaFoldDB" id="A0A2J6TNY0"/>
<keyword evidence="1" id="KW-0175">Coiled coil</keyword>
<sequence>MSSKPNSVPTYRLGSLPMKIKRFIEASSDTDAYHQRSHSHHSLLNAYMVATFLEEASQYVPPMKRDAGLRDLAQRLHMWPGDMAMQLQRDALKAINLLERYIRQSLAEELKFVERSSAARDVGDGPQERVRDMTQTIEEALEDLGQLKHELREQVLKHHLDFASTDLELHDLSPFIPGFTSARAKGPHPLAKTPESSRKQSVADLSASFNLLTDSGLSPKRIEALAAIENFRDTVNSIACDFADIIGNGSMKALEERVVEMANIQEAFERMGIRLYRLLNAGSQQDYEGNVDSAR</sequence>
<dbReference type="RefSeq" id="XP_024741562.1">
    <property type="nucleotide sequence ID" value="XM_024882514.1"/>
</dbReference>
<evidence type="ECO:0000313" key="3">
    <source>
        <dbReference type="Proteomes" id="UP000235371"/>
    </source>
</evidence>
<dbReference type="GeneID" id="36590591"/>
<organism evidence="2 3">
    <name type="scientific">Hyaloscypha bicolor E</name>
    <dbReference type="NCBI Taxonomy" id="1095630"/>
    <lineage>
        <taxon>Eukaryota</taxon>
        <taxon>Fungi</taxon>
        <taxon>Dikarya</taxon>
        <taxon>Ascomycota</taxon>
        <taxon>Pezizomycotina</taxon>
        <taxon>Leotiomycetes</taxon>
        <taxon>Helotiales</taxon>
        <taxon>Hyaloscyphaceae</taxon>
        <taxon>Hyaloscypha</taxon>
        <taxon>Hyaloscypha bicolor</taxon>
    </lineage>
</organism>
<feature type="coiled-coil region" evidence="1">
    <location>
        <begin position="130"/>
        <end position="157"/>
    </location>
</feature>
<proteinExistence type="predicted"/>
<keyword evidence="3" id="KW-1185">Reference proteome</keyword>
<reference evidence="2 3" key="1">
    <citation type="submission" date="2016-04" db="EMBL/GenBank/DDBJ databases">
        <title>A degradative enzymes factory behind the ericoid mycorrhizal symbiosis.</title>
        <authorList>
            <consortium name="DOE Joint Genome Institute"/>
            <person name="Martino E."/>
            <person name="Morin E."/>
            <person name="Grelet G."/>
            <person name="Kuo A."/>
            <person name="Kohler A."/>
            <person name="Daghino S."/>
            <person name="Barry K."/>
            <person name="Choi C."/>
            <person name="Cichocki N."/>
            <person name="Clum A."/>
            <person name="Copeland A."/>
            <person name="Hainaut M."/>
            <person name="Haridas S."/>
            <person name="Labutti K."/>
            <person name="Lindquist E."/>
            <person name="Lipzen A."/>
            <person name="Khouja H.-R."/>
            <person name="Murat C."/>
            <person name="Ohm R."/>
            <person name="Olson A."/>
            <person name="Spatafora J."/>
            <person name="Veneault-Fourrey C."/>
            <person name="Henrissat B."/>
            <person name="Grigoriev I."/>
            <person name="Martin F."/>
            <person name="Perotto S."/>
        </authorList>
    </citation>
    <scope>NUCLEOTIDE SEQUENCE [LARGE SCALE GENOMIC DNA]</scope>
    <source>
        <strain evidence="2 3">E</strain>
    </source>
</reference>
<dbReference type="InParanoid" id="A0A2J6TNY0"/>
<dbReference type="EMBL" id="KZ613747">
    <property type="protein sequence ID" value="PMD64658.1"/>
    <property type="molecule type" value="Genomic_DNA"/>
</dbReference>